<evidence type="ECO:0000313" key="2">
    <source>
        <dbReference type="Proteomes" id="UP001315278"/>
    </source>
</evidence>
<sequence>MKFALFRIGGDSIVECHTMDEVWTYVRANGLCSEEITHEDMPPRIILNPEYAIHTFDTDGELVAMSRTRLGYVDTSEW</sequence>
<protein>
    <submittedName>
        <fullName evidence="1">Uncharacterized protein</fullName>
    </submittedName>
</protein>
<organism evidence="1 2">
    <name type="scientific">Bradyrhizobium jicamae</name>
    <dbReference type="NCBI Taxonomy" id="280332"/>
    <lineage>
        <taxon>Bacteria</taxon>
        <taxon>Pseudomonadati</taxon>
        <taxon>Pseudomonadota</taxon>
        <taxon>Alphaproteobacteria</taxon>
        <taxon>Hyphomicrobiales</taxon>
        <taxon>Nitrobacteraceae</taxon>
        <taxon>Bradyrhizobium</taxon>
    </lineage>
</organism>
<accession>A0ABS5FVL2</accession>
<reference evidence="2" key="1">
    <citation type="journal article" date="2021" name="ISME J.">
        <title>Evolutionary origin and ecological implication of a unique nif island in free-living Bradyrhizobium lineages.</title>
        <authorList>
            <person name="Tao J."/>
        </authorList>
    </citation>
    <scope>NUCLEOTIDE SEQUENCE [LARGE SCALE GENOMIC DNA]</scope>
    <source>
        <strain evidence="2">SZCCT0434</strain>
    </source>
</reference>
<comment type="caution">
    <text evidence="1">The sequence shown here is derived from an EMBL/GenBank/DDBJ whole genome shotgun (WGS) entry which is preliminary data.</text>
</comment>
<keyword evidence="2" id="KW-1185">Reference proteome</keyword>
<dbReference type="Proteomes" id="UP001315278">
    <property type="component" value="Unassembled WGS sequence"/>
</dbReference>
<dbReference type="EMBL" id="JAFCJH010000061">
    <property type="protein sequence ID" value="MBR0800771.1"/>
    <property type="molecule type" value="Genomic_DNA"/>
</dbReference>
<name>A0ABS5FVL2_9BRAD</name>
<evidence type="ECO:0000313" key="1">
    <source>
        <dbReference type="EMBL" id="MBR0800771.1"/>
    </source>
</evidence>
<proteinExistence type="predicted"/>
<dbReference type="RefSeq" id="WP_212495040.1">
    <property type="nucleotide sequence ID" value="NZ_JAFCJH010000061.1"/>
</dbReference>
<gene>
    <name evidence="1" type="ORF">JQ615_35960</name>
</gene>